<dbReference type="Gene3D" id="2.60.40.1120">
    <property type="entry name" value="Carboxypeptidase-like, regulatory domain"/>
    <property type="match status" value="1"/>
</dbReference>
<evidence type="ECO:0000313" key="5">
    <source>
        <dbReference type="Proteomes" id="UP000325105"/>
    </source>
</evidence>
<keyword evidence="1" id="KW-1134">Transmembrane beta strand</keyword>
<protein>
    <submittedName>
        <fullName evidence="4">TonB-linked SusC/RagA family outer membrane protein</fullName>
    </submittedName>
</protein>
<keyword evidence="1" id="KW-0998">Cell outer membrane</keyword>
<evidence type="ECO:0000256" key="1">
    <source>
        <dbReference type="PROSITE-ProRule" id="PRU01360"/>
    </source>
</evidence>
<keyword evidence="1" id="KW-0472">Membrane</keyword>
<comment type="subcellular location">
    <subcellularLocation>
        <location evidence="1">Cell outer membrane</location>
        <topology evidence="1">Multi-pass membrane protein</topology>
    </subcellularLocation>
</comment>
<dbReference type="NCBIfam" id="TIGR04057">
    <property type="entry name" value="SusC_RagA_signa"/>
    <property type="match status" value="1"/>
</dbReference>
<dbReference type="Pfam" id="PF13715">
    <property type="entry name" value="CarbopepD_reg_2"/>
    <property type="match status" value="1"/>
</dbReference>
<dbReference type="Gene3D" id="2.170.130.10">
    <property type="entry name" value="TonB-dependent receptor, plug domain"/>
    <property type="match status" value="1"/>
</dbReference>
<sequence length="1073" mass="121739">MKAYWSLIITILWASLCQAQESSVIWIEGTVLAKDDKTPIQHATVFAKVRDYGVSTAADGGFRILVNSPEDSLRISSVGFRQVMVVASFFKENKTIFLEREKNTLEEVVVETGYQQLRSGESTGAAEVLDKEMLNVQTGTNILDRLNNMASSVRFDNQPIENADLQKLNISVRGLSTINGARDPLIVLDGFIYEGDINNIDPNSIESVSILKDAAASAIWGARAGNGVIVMTSKKGALGAASTTKVSLNNTLIWKERSDYGQLYQPENRDFIEIEQMLYNEGFYTRQLSRSPFTAVTPAIEIFHNRQLGRISAADSAQMIERLMTGNGRKQYMDNFLSTPLINQHALSITGGNPKNAYGFGLGYTGDRNENEGQSRKLNIQLSNSFKPTDKLQLDVLVLFTNQREESGKPPFSSFTYGNKAVPYMSFFDENGAPQPFEKEYRRSYMQEMFGEGYLDWDYYPLSDYLYSRTNRQLNEWFASFRTQYRITPFLDANVSVQYQNQRNERVTLDEQQSYFARTYINQYMQVDPNTGLKTYPVPIGGIRSSAINSGASYTVRGQLNFDKLFADHKIVGMAGVEARENKINGHTVTAYGYKENPLIAVPVNYADTYTLTPSNRSRTIAGAPGFSQLTNRFVSMYTNWNYVWRQRYGASASFRQDGANIFGAATNDRWSPLWSVGTFWDVRQEEFMKIDWVDQLKLRITYGYSGNVDLRKTPEPVANIGGSMYTNYPGQVIGMLNDPNLRWEKVGTSNFGVDFSFLNNRIHGTMDYFIKNGKDLYGLSEYDYTVWGLQGTITKNVARMQTKGWDLVLNTRNLTQGFKWDSRLVLNVNKNKTVEYYNSLNTGLASFLGNANMISPVVGKPLYALAAYRWMGLDNQGNPQGILNGETSTDYYEIQNQSYLNSESSGSIVYFGSAKPEVFGSLMNTFSYSDFSLSLNVSYRGGYFFNRPVTWYYDLYNRGIAFPDFERRWLKSGDELITDVPSIQYPLDGSRDAFYANSEINVLRADHLRLEFVSLRWNHRLKLSGRTYDIRLYTNVNNLGLLWTLNDDGIDPEFPYQITPPRTYSVGVQFDF</sequence>
<dbReference type="InterPro" id="IPR023997">
    <property type="entry name" value="TonB-dep_OMP_SusC/RagA_CS"/>
</dbReference>
<gene>
    <name evidence="4" type="ORF">BC792_1042</name>
</gene>
<keyword evidence="2" id="KW-0732">Signal</keyword>
<organism evidence="4 5">
    <name type="scientific">Sphingobacterium allocomposti</name>
    <dbReference type="NCBI Taxonomy" id="415956"/>
    <lineage>
        <taxon>Bacteria</taxon>
        <taxon>Pseudomonadati</taxon>
        <taxon>Bacteroidota</taxon>
        <taxon>Sphingobacteriia</taxon>
        <taxon>Sphingobacteriales</taxon>
        <taxon>Sphingobacteriaceae</taxon>
        <taxon>Sphingobacterium</taxon>
    </lineage>
</organism>
<reference evidence="4 5" key="1">
    <citation type="submission" date="2019-07" db="EMBL/GenBank/DDBJ databases">
        <title>Genomic Encyclopedia of Archaeal and Bacterial Type Strains, Phase II (KMG-II): from individual species to whole genera.</title>
        <authorList>
            <person name="Goeker M."/>
        </authorList>
    </citation>
    <scope>NUCLEOTIDE SEQUENCE [LARGE SCALE GENOMIC DNA]</scope>
    <source>
        <strain evidence="4 5">DSM 18850</strain>
    </source>
</reference>
<dbReference type="InterPro" id="IPR012910">
    <property type="entry name" value="Plug_dom"/>
</dbReference>
<dbReference type="SUPFAM" id="SSF56935">
    <property type="entry name" value="Porins"/>
    <property type="match status" value="1"/>
</dbReference>
<dbReference type="InterPro" id="IPR039426">
    <property type="entry name" value="TonB-dep_rcpt-like"/>
</dbReference>
<dbReference type="NCBIfam" id="TIGR04056">
    <property type="entry name" value="OMP_RagA_SusC"/>
    <property type="match status" value="1"/>
</dbReference>
<dbReference type="RefSeq" id="WP_148907716.1">
    <property type="nucleotide sequence ID" value="NZ_VNHX01000004.1"/>
</dbReference>
<feature type="domain" description="TonB-dependent receptor plug" evidence="3">
    <location>
        <begin position="121"/>
        <end position="228"/>
    </location>
</feature>
<evidence type="ECO:0000259" key="3">
    <source>
        <dbReference type="Pfam" id="PF07715"/>
    </source>
</evidence>
<feature type="signal peptide" evidence="2">
    <location>
        <begin position="1"/>
        <end position="19"/>
    </location>
</feature>
<dbReference type="GO" id="GO:0009279">
    <property type="term" value="C:cell outer membrane"/>
    <property type="evidence" value="ECO:0007669"/>
    <property type="project" value="UniProtKB-SubCell"/>
</dbReference>
<dbReference type="InterPro" id="IPR008969">
    <property type="entry name" value="CarboxyPept-like_regulatory"/>
</dbReference>
<keyword evidence="1" id="KW-0812">Transmembrane</keyword>
<dbReference type="Pfam" id="PF07715">
    <property type="entry name" value="Plug"/>
    <property type="match status" value="1"/>
</dbReference>
<dbReference type="AlphaFoldDB" id="A0A5S5DLR0"/>
<comment type="caution">
    <text evidence="4">The sequence shown here is derived from an EMBL/GenBank/DDBJ whole genome shotgun (WGS) entry which is preliminary data.</text>
</comment>
<dbReference type="InterPro" id="IPR023996">
    <property type="entry name" value="TonB-dep_OMP_SusC/RagA"/>
</dbReference>
<accession>A0A5S5DLR0</accession>
<dbReference type="InterPro" id="IPR037066">
    <property type="entry name" value="Plug_dom_sf"/>
</dbReference>
<dbReference type="Proteomes" id="UP000325105">
    <property type="component" value="Unassembled WGS sequence"/>
</dbReference>
<dbReference type="OrthoDB" id="9768177at2"/>
<comment type="similarity">
    <text evidence="1">Belongs to the TonB-dependent receptor family.</text>
</comment>
<dbReference type="EMBL" id="VNHX01000004">
    <property type="protein sequence ID" value="TYP96781.1"/>
    <property type="molecule type" value="Genomic_DNA"/>
</dbReference>
<feature type="chain" id="PRO_5024272247" evidence="2">
    <location>
        <begin position="20"/>
        <end position="1073"/>
    </location>
</feature>
<name>A0A5S5DLR0_9SPHI</name>
<dbReference type="SUPFAM" id="SSF49464">
    <property type="entry name" value="Carboxypeptidase regulatory domain-like"/>
    <property type="match status" value="1"/>
</dbReference>
<keyword evidence="1" id="KW-0813">Transport</keyword>
<dbReference type="PROSITE" id="PS52016">
    <property type="entry name" value="TONB_DEPENDENT_REC_3"/>
    <property type="match status" value="1"/>
</dbReference>
<proteinExistence type="inferred from homology"/>
<evidence type="ECO:0000313" key="4">
    <source>
        <dbReference type="EMBL" id="TYP96781.1"/>
    </source>
</evidence>
<evidence type="ECO:0000256" key="2">
    <source>
        <dbReference type="SAM" id="SignalP"/>
    </source>
</evidence>
<keyword evidence="5" id="KW-1185">Reference proteome</keyword>